<feature type="transmembrane region" description="Helical" evidence="1">
    <location>
        <begin position="239"/>
        <end position="258"/>
    </location>
</feature>
<name>A0A379JJY5_9NOCA</name>
<organism evidence="2 3">
    <name type="scientific">Nocardia otitidiscaviarum</name>
    <dbReference type="NCBI Taxonomy" id="1823"/>
    <lineage>
        <taxon>Bacteria</taxon>
        <taxon>Bacillati</taxon>
        <taxon>Actinomycetota</taxon>
        <taxon>Actinomycetes</taxon>
        <taxon>Mycobacteriales</taxon>
        <taxon>Nocardiaceae</taxon>
        <taxon>Nocardia</taxon>
    </lineage>
</organism>
<keyword evidence="1" id="KW-0472">Membrane</keyword>
<reference evidence="2 3" key="1">
    <citation type="submission" date="2018-06" db="EMBL/GenBank/DDBJ databases">
        <authorList>
            <consortium name="Pathogen Informatics"/>
            <person name="Doyle S."/>
        </authorList>
    </citation>
    <scope>NUCLEOTIDE SEQUENCE [LARGE SCALE GENOMIC DNA]</scope>
    <source>
        <strain evidence="2 3">NCTC1934</strain>
    </source>
</reference>
<evidence type="ECO:0000256" key="1">
    <source>
        <dbReference type="SAM" id="Phobius"/>
    </source>
</evidence>
<dbReference type="PANTHER" id="PTHR35531:SF1">
    <property type="entry name" value="INNER MEMBRANE PROTEIN YBCI-RELATED"/>
    <property type="match status" value="1"/>
</dbReference>
<dbReference type="PANTHER" id="PTHR35531">
    <property type="entry name" value="INNER MEMBRANE PROTEIN YBCI-RELATED"/>
    <property type="match status" value="1"/>
</dbReference>
<feature type="transmembrane region" description="Helical" evidence="1">
    <location>
        <begin position="37"/>
        <end position="57"/>
    </location>
</feature>
<feature type="transmembrane region" description="Helical" evidence="1">
    <location>
        <begin position="136"/>
        <end position="156"/>
    </location>
</feature>
<gene>
    <name evidence="2" type="primary">ydjM</name>
    <name evidence="2" type="ORF">NCTC1934_06033</name>
</gene>
<keyword evidence="3" id="KW-1185">Reference proteome</keyword>
<dbReference type="AlphaFoldDB" id="A0A379JJY5"/>
<dbReference type="STRING" id="1406858.GCA_000710895_04707"/>
<dbReference type="InterPro" id="IPR007404">
    <property type="entry name" value="YdjM-like"/>
</dbReference>
<protein>
    <submittedName>
        <fullName evidence="2">Inner membrane protein ydjM</fullName>
    </submittedName>
</protein>
<proteinExistence type="predicted"/>
<dbReference type="EMBL" id="UGRY01000005">
    <property type="protein sequence ID" value="SUD48696.1"/>
    <property type="molecule type" value="Genomic_DNA"/>
</dbReference>
<dbReference type="Proteomes" id="UP000255467">
    <property type="component" value="Unassembled WGS sequence"/>
</dbReference>
<evidence type="ECO:0000313" key="2">
    <source>
        <dbReference type="EMBL" id="SUD48696.1"/>
    </source>
</evidence>
<sequence length="262" mass="27724">MTCRATCLLSHSSIDATAIRSANLLAVLGHSHATSGALAWAAAAAALPLTVITYPAMQSGTIGSVDLVMGTFLTAGAALLPDADHPKGTISHVLGPITHYACKLISAISGGHRGATHSFAFVALVTYGTWAGEHWIGRYFTLALVFFLLALAVRALNLAPTGDSVKAWGTVVVLATCGTFAIDHWISDKPAWLPFSVGLGALAHVLGDCLTDRGCRLLWPFDIRIRFPIIDRTGNKMETLILVPLFAAGTLALLWYTITHQP</sequence>
<accession>A0A379JJY5</accession>
<feature type="transmembrane region" description="Helical" evidence="1">
    <location>
        <begin position="168"/>
        <end position="186"/>
    </location>
</feature>
<dbReference type="Pfam" id="PF04307">
    <property type="entry name" value="YdjM"/>
    <property type="match status" value="1"/>
</dbReference>
<keyword evidence="1" id="KW-0812">Transmembrane</keyword>
<evidence type="ECO:0000313" key="3">
    <source>
        <dbReference type="Proteomes" id="UP000255467"/>
    </source>
</evidence>
<keyword evidence="1" id="KW-1133">Transmembrane helix</keyword>
<feature type="transmembrane region" description="Helical" evidence="1">
    <location>
        <begin position="192"/>
        <end position="211"/>
    </location>
</feature>